<dbReference type="VEuPathDB" id="FungiDB:H310_04647"/>
<dbReference type="EMBL" id="KI913958">
    <property type="protein sequence ID" value="ETW04354.1"/>
    <property type="molecule type" value="Genomic_DNA"/>
</dbReference>
<proteinExistence type="predicted"/>
<dbReference type="AlphaFoldDB" id="A0A024UDL0"/>
<gene>
    <name evidence="1" type="ORF">H310_04647</name>
</gene>
<evidence type="ECO:0000313" key="1">
    <source>
        <dbReference type="EMBL" id="ETW04354.1"/>
    </source>
</evidence>
<sequence length="116" mass="12649">MTNHGFVSALHSSFPPKSFSAVIMRMSRSGPKSSLRNPVTDVTSGSRHTFVHGRRAYDHSVDTARLYAATSASFSHSVSLDRAISMRNAPRTMSDHGSFPHLANLSSIFVAAFIVR</sequence>
<accession>A0A024UDL0</accession>
<dbReference type="RefSeq" id="XP_008867310.1">
    <property type="nucleotide sequence ID" value="XM_008869088.1"/>
</dbReference>
<organism evidence="1">
    <name type="scientific">Aphanomyces invadans</name>
    <dbReference type="NCBI Taxonomy" id="157072"/>
    <lineage>
        <taxon>Eukaryota</taxon>
        <taxon>Sar</taxon>
        <taxon>Stramenopiles</taxon>
        <taxon>Oomycota</taxon>
        <taxon>Saprolegniomycetes</taxon>
        <taxon>Saprolegniales</taxon>
        <taxon>Verrucalvaceae</taxon>
        <taxon>Aphanomyces</taxon>
    </lineage>
</organism>
<dbReference type="GeneID" id="20081697"/>
<name>A0A024UDL0_9STRA</name>
<reference evidence="1" key="1">
    <citation type="submission" date="2013-12" db="EMBL/GenBank/DDBJ databases">
        <title>The Genome Sequence of Aphanomyces invadans NJM9701.</title>
        <authorList>
            <consortium name="The Broad Institute Genomics Platform"/>
            <person name="Russ C."/>
            <person name="Tyler B."/>
            <person name="van West P."/>
            <person name="Dieguez-Uribeondo J."/>
            <person name="Young S.K."/>
            <person name="Zeng Q."/>
            <person name="Gargeya S."/>
            <person name="Fitzgerald M."/>
            <person name="Abouelleil A."/>
            <person name="Alvarado L."/>
            <person name="Chapman S.B."/>
            <person name="Gainer-Dewar J."/>
            <person name="Goldberg J."/>
            <person name="Griggs A."/>
            <person name="Gujja S."/>
            <person name="Hansen M."/>
            <person name="Howarth C."/>
            <person name="Imamovic A."/>
            <person name="Ireland A."/>
            <person name="Larimer J."/>
            <person name="McCowan C."/>
            <person name="Murphy C."/>
            <person name="Pearson M."/>
            <person name="Poon T.W."/>
            <person name="Priest M."/>
            <person name="Roberts A."/>
            <person name="Saif S."/>
            <person name="Shea T."/>
            <person name="Sykes S."/>
            <person name="Wortman J."/>
            <person name="Nusbaum C."/>
            <person name="Birren B."/>
        </authorList>
    </citation>
    <scope>NUCLEOTIDE SEQUENCE [LARGE SCALE GENOMIC DNA]</scope>
    <source>
        <strain evidence="1">NJM9701</strain>
    </source>
</reference>
<protein>
    <submittedName>
        <fullName evidence="1">Uncharacterized protein</fullName>
    </submittedName>
</protein>